<organism evidence="1 2">
    <name type="scientific">Candidatus Thiothrix anitrata</name>
    <dbReference type="NCBI Taxonomy" id="2823902"/>
    <lineage>
        <taxon>Bacteria</taxon>
        <taxon>Pseudomonadati</taxon>
        <taxon>Pseudomonadota</taxon>
        <taxon>Gammaproteobacteria</taxon>
        <taxon>Thiotrichales</taxon>
        <taxon>Thiotrichaceae</taxon>
        <taxon>Thiothrix</taxon>
    </lineage>
</organism>
<sequence>MNQIYQKAKKFLIEKISDVNAEEILDSYLTLPDGSNNHLTINEIFFRLLGSAQNSNMKAGVIGGSIDGIHNLGKALYDFDPKKIHQEFSNKPNELLDHIITTLNPRGQIRDTPKSLWPKFTRTIISTAAFLDQFDTNDDFYNWANHLYQDRRSMAALPMILAAEIDGIGYPLACDFLKELGFINYGKPDVHIIDIFSGIGLCDSKASPYQIQKIITEIADSAQVSPYNVDKLFWLIGSGKFYNHPNIGMIGRKKEEFIAELIA</sequence>
<accession>A0ABX7X1T7</accession>
<evidence type="ECO:0000313" key="2">
    <source>
        <dbReference type="Proteomes" id="UP000672027"/>
    </source>
</evidence>
<gene>
    <name evidence="1" type="ORF">J8380_16785</name>
</gene>
<protein>
    <submittedName>
        <fullName evidence="1">Uncharacterized protein</fullName>
    </submittedName>
</protein>
<name>A0ABX7X1T7_9GAMM</name>
<dbReference type="Proteomes" id="UP000672027">
    <property type="component" value="Chromosome"/>
</dbReference>
<proteinExistence type="predicted"/>
<keyword evidence="2" id="KW-1185">Reference proteome</keyword>
<dbReference type="RefSeq" id="WP_210226682.1">
    <property type="nucleotide sequence ID" value="NZ_CP072800.1"/>
</dbReference>
<reference evidence="1 2" key="1">
    <citation type="submission" date="2021-04" db="EMBL/GenBank/DDBJ databases">
        <title>Genomics, taxonomy and metabolism of representatives of sulfur bacteria of the genus Thiothrix: Thiothrix fructosivorans QT, Thiothrix unzii A1T and three new species, Thiothrix subterranea sp. nov., Thiothrix litoralis sp. nov. and 'Candidatus Thiothrix anitrata' sp. nov.</title>
        <authorList>
            <person name="Ravin N.V."/>
            <person name="Smolyakov D."/>
            <person name="Rudenko T.S."/>
            <person name="Mardanov A.V."/>
            <person name="Beletsky A.V."/>
            <person name="Markov N.D."/>
            <person name="Fomenkov A.I."/>
            <person name="Roberts R.J."/>
            <person name="Karnachuk O.V."/>
            <person name="Novikov A."/>
            <person name="Grabovich M.Y."/>
        </authorList>
    </citation>
    <scope>NUCLEOTIDE SEQUENCE [LARGE SCALE GENOMIC DNA]</scope>
    <source>
        <strain evidence="1 2">A52</strain>
    </source>
</reference>
<evidence type="ECO:0000313" key="1">
    <source>
        <dbReference type="EMBL" id="QTR49855.1"/>
    </source>
</evidence>
<dbReference type="EMBL" id="CP072800">
    <property type="protein sequence ID" value="QTR49855.1"/>
    <property type="molecule type" value="Genomic_DNA"/>
</dbReference>